<dbReference type="Proteomes" id="UP000005239">
    <property type="component" value="Unassembled WGS sequence"/>
</dbReference>
<sequence length="101" mass="11847">MVDPMEEESRKEEEKKREKIRVLKGEFYELLEEAKLRFNFASRKTENTDLLSDLLKKMRDTIIFLYDNRRGGHVQAVSERLLPDAVGLGVDFRNILIGSLF</sequence>
<dbReference type="EnsemblMetazoa" id="PPA11368.1">
    <property type="protein sequence ID" value="PPA11368.1"/>
    <property type="gene ID" value="WBGene00100922"/>
</dbReference>
<keyword evidence="2" id="KW-1185">Reference proteome</keyword>
<evidence type="ECO:0000313" key="1">
    <source>
        <dbReference type="EnsemblMetazoa" id="PPA11368.1"/>
    </source>
</evidence>
<organism evidence="1 2">
    <name type="scientific">Pristionchus pacificus</name>
    <name type="common">Parasitic nematode worm</name>
    <dbReference type="NCBI Taxonomy" id="54126"/>
    <lineage>
        <taxon>Eukaryota</taxon>
        <taxon>Metazoa</taxon>
        <taxon>Ecdysozoa</taxon>
        <taxon>Nematoda</taxon>
        <taxon>Chromadorea</taxon>
        <taxon>Rhabditida</taxon>
        <taxon>Rhabditina</taxon>
        <taxon>Diplogasteromorpha</taxon>
        <taxon>Diplogasteroidea</taxon>
        <taxon>Neodiplogasteridae</taxon>
        <taxon>Pristionchus</taxon>
    </lineage>
</organism>
<protein>
    <submittedName>
        <fullName evidence="1">Uncharacterized protein</fullName>
    </submittedName>
</protein>
<reference evidence="2" key="1">
    <citation type="journal article" date="2008" name="Nat. Genet.">
        <title>The Pristionchus pacificus genome provides a unique perspective on nematode lifestyle and parasitism.</title>
        <authorList>
            <person name="Dieterich C."/>
            <person name="Clifton S.W."/>
            <person name="Schuster L.N."/>
            <person name="Chinwalla A."/>
            <person name="Delehaunty K."/>
            <person name="Dinkelacker I."/>
            <person name="Fulton L."/>
            <person name="Fulton R."/>
            <person name="Godfrey J."/>
            <person name="Minx P."/>
            <person name="Mitreva M."/>
            <person name="Roeseler W."/>
            <person name="Tian H."/>
            <person name="Witte H."/>
            <person name="Yang S.P."/>
            <person name="Wilson R.K."/>
            <person name="Sommer R.J."/>
        </authorList>
    </citation>
    <scope>NUCLEOTIDE SEQUENCE [LARGE SCALE GENOMIC DNA]</scope>
    <source>
        <strain evidence="2">PS312</strain>
    </source>
</reference>
<dbReference type="AlphaFoldDB" id="A0A8R1U8P6"/>
<accession>A0A8R1U8P6</accession>
<name>A0A8R1U8P6_PRIPA</name>
<evidence type="ECO:0000313" key="2">
    <source>
        <dbReference type="Proteomes" id="UP000005239"/>
    </source>
</evidence>
<gene>
    <name evidence="1" type="primary">WBGene00100922</name>
</gene>
<reference evidence="1" key="2">
    <citation type="submission" date="2022-06" db="UniProtKB">
        <authorList>
            <consortium name="EnsemblMetazoa"/>
        </authorList>
    </citation>
    <scope>IDENTIFICATION</scope>
    <source>
        <strain evidence="1">PS312</strain>
    </source>
</reference>
<proteinExistence type="predicted"/>